<evidence type="ECO:0008006" key="6">
    <source>
        <dbReference type="Google" id="ProtNLM"/>
    </source>
</evidence>
<keyword evidence="1" id="KW-0175">Coiled coil</keyword>
<evidence type="ECO:0000256" key="1">
    <source>
        <dbReference type="SAM" id="Coils"/>
    </source>
</evidence>
<dbReference type="Pfam" id="PF01368">
    <property type="entry name" value="DHH"/>
    <property type="match status" value="1"/>
</dbReference>
<dbReference type="Proteomes" id="UP001165089">
    <property type="component" value="Unassembled WGS sequence"/>
</dbReference>
<dbReference type="Gene3D" id="3.10.310.30">
    <property type="match status" value="1"/>
</dbReference>
<organism evidence="4 5">
    <name type="scientific">Geothrix rubra</name>
    <dbReference type="NCBI Taxonomy" id="2927977"/>
    <lineage>
        <taxon>Bacteria</taxon>
        <taxon>Pseudomonadati</taxon>
        <taxon>Acidobacteriota</taxon>
        <taxon>Holophagae</taxon>
        <taxon>Holophagales</taxon>
        <taxon>Holophagaceae</taxon>
        <taxon>Geothrix</taxon>
    </lineage>
</organism>
<sequence>MGPKAWRLRREAPAGAAPWRVLVSAWDLEPRIARLAWLRGVDHPGDLAWRLDPAWERSTDPHLLPGVDAAVARIRRAIEARERIVVYGDYDVDGVTATALLSRVLEKLGADASFFIPNRFSDGYGLHLDCIQELKAQRDPGLLISVDCGVRSVAEVAASTELGLDWVITDHHALGAELPAAYAVVHPHLEDYANRHLAGVGVAFKLAQALLGAVPVPRGGDAAFLDGLLKLVAIGTVADMMPLSGENALLVRRGLASLSDKNGPGLAALLRAARKEAPLSAQDIAFALGPRLNAVGRMGGAEDAVRLLLTRDAAEAERLMNRVEDLNRERRRIQQELASRLDPPGPEAFDLAMDPTAHKGVIGIVAGQRMRASGRPAGVCTVVDGVAHCSLRAPEGYDLGELLALAQPFILGGGGHKAAAGLSFEAARLPFVRQALQRGAGLQAAGRALPPLLLDGVADELPGDADLARLEPYGQGFPPPLGRLSGPLAARDVFGEDHWKLRLSGHPDPLTWFAGAERPALPAAGALLHLAATPQASQRWGRSWLVEAELAAEGGA</sequence>
<evidence type="ECO:0000313" key="4">
    <source>
        <dbReference type="EMBL" id="GLH68762.1"/>
    </source>
</evidence>
<evidence type="ECO:0000259" key="3">
    <source>
        <dbReference type="Pfam" id="PF02272"/>
    </source>
</evidence>
<comment type="caution">
    <text evidence="4">The sequence shown here is derived from an EMBL/GenBank/DDBJ whole genome shotgun (WGS) entry which is preliminary data.</text>
</comment>
<accession>A0ABQ5Q291</accession>
<dbReference type="PANTHER" id="PTHR30255">
    <property type="entry name" value="SINGLE-STRANDED-DNA-SPECIFIC EXONUCLEASE RECJ"/>
    <property type="match status" value="1"/>
</dbReference>
<dbReference type="InterPro" id="IPR038763">
    <property type="entry name" value="DHH_sf"/>
</dbReference>
<feature type="domain" description="DDH" evidence="2">
    <location>
        <begin position="83"/>
        <end position="236"/>
    </location>
</feature>
<dbReference type="Pfam" id="PF02272">
    <property type="entry name" value="DHHA1"/>
    <property type="match status" value="1"/>
</dbReference>
<dbReference type="RefSeq" id="WP_285722352.1">
    <property type="nucleotide sequence ID" value="NZ_BSDD01000001.1"/>
</dbReference>
<dbReference type="InterPro" id="IPR003156">
    <property type="entry name" value="DHHA1_dom"/>
</dbReference>
<dbReference type="EMBL" id="BSDD01000001">
    <property type="protein sequence ID" value="GLH68762.1"/>
    <property type="molecule type" value="Genomic_DNA"/>
</dbReference>
<dbReference type="InterPro" id="IPR051673">
    <property type="entry name" value="SSDNA_exonuclease_RecJ"/>
</dbReference>
<protein>
    <recommendedName>
        <fullName evidence="6">Single-stranded-DNA-specific exonuclease RecJ</fullName>
    </recommendedName>
</protein>
<feature type="coiled-coil region" evidence="1">
    <location>
        <begin position="309"/>
        <end position="336"/>
    </location>
</feature>
<gene>
    <name evidence="4" type="ORF">GETHPA_02950</name>
</gene>
<name>A0ABQ5Q291_9BACT</name>
<feature type="domain" description="DHHA1" evidence="3">
    <location>
        <begin position="354"/>
        <end position="437"/>
    </location>
</feature>
<evidence type="ECO:0000259" key="2">
    <source>
        <dbReference type="Pfam" id="PF01368"/>
    </source>
</evidence>
<dbReference type="PANTHER" id="PTHR30255:SF2">
    <property type="entry name" value="SINGLE-STRANDED-DNA-SPECIFIC EXONUCLEASE RECJ"/>
    <property type="match status" value="1"/>
</dbReference>
<proteinExistence type="predicted"/>
<dbReference type="Gene3D" id="3.90.1640.30">
    <property type="match status" value="1"/>
</dbReference>
<evidence type="ECO:0000313" key="5">
    <source>
        <dbReference type="Proteomes" id="UP001165089"/>
    </source>
</evidence>
<dbReference type="SUPFAM" id="SSF64182">
    <property type="entry name" value="DHH phosphoesterases"/>
    <property type="match status" value="1"/>
</dbReference>
<dbReference type="InterPro" id="IPR001667">
    <property type="entry name" value="DDH_dom"/>
</dbReference>
<reference evidence="4 5" key="1">
    <citation type="journal article" date="2023" name="Antonie Van Leeuwenhoek">
        <title>Mesoterricola silvestris gen. nov., sp. nov., Mesoterricola sediminis sp. nov., Geothrix oryzae sp. nov., Geothrix edaphica sp. nov., Geothrix rubra sp. nov., and Geothrix limicola sp. nov., six novel members of Acidobacteriota isolated from soils.</title>
        <authorList>
            <person name="Itoh H."/>
            <person name="Sugisawa Y."/>
            <person name="Mise K."/>
            <person name="Xu Z."/>
            <person name="Kuniyasu M."/>
            <person name="Ushijima N."/>
            <person name="Kawano K."/>
            <person name="Kobayashi E."/>
            <person name="Shiratori Y."/>
            <person name="Masuda Y."/>
            <person name="Senoo K."/>
        </authorList>
    </citation>
    <scope>NUCLEOTIDE SEQUENCE [LARGE SCALE GENOMIC DNA]</scope>
    <source>
        <strain evidence="4 5">Red803</strain>
    </source>
</reference>
<keyword evidence="5" id="KW-1185">Reference proteome</keyword>